<proteinExistence type="evidence at transcript level"/>
<reference evidence="1" key="6">
    <citation type="journal article" date="2002" name="Nature">
        <title>Analysis of the mouse transcriptome based on functional annotation of 60,770 full-length cDNAs.</title>
        <authorList>
            <consortium name="The FANTOM Consortium and the RIKEN Genome Exploration Research Group Phase I and II Team"/>
        </authorList>
    </citation>
    <scope>NUCLEOTIDE SEQUENCE</scope>
    <source>
        <strain evidence="1">C57BL/6J</strain>
        <tissue evidence="1">Thymus</tissue>
    </source>
</reference>
<dbReference type="AGR" id="MGI:1923990"/>
<protein>
    <submittedName>
        <fullName evidence="1">Uncharacterized protein</fullName>
    </submittedName>
</protein>
<reference evidence="1" key="5">
    <citation type="submission" date="2001-07" db="EMBL/GenBank/DDBJ databases">
        <authorList>
            <person name="Adachi J."/>
            <person name="Aizawa K."/>
            <person name="Akimura T."/>
            <person name="Arakawa T."/>
            <person name="Bono H."/>
            <person name="Carninci P."/>
            <person name="Fukuda S."/>
            <person name="Furuno M."/>
            <person name="Hanagaki T."/>
            <person name="Hara A."/>
            <person name="Hashizume W."/>
            <person name="Hayashida K."/>
            <person name="Hayatsu N."/>
            <person name="Hiramoto K."/>
            <person name="Hiraoka T."/>
            <person name="Hirozane T."/>
            <person name="Hori F."/>
            <person name="Imotani K."/>
            <person name="Ishii Y."/>
            <person name="Itoh M."/>
            <person name="Kagawa I."/>
            <person name="Kasukawa T."/>
            <person name="Katoh H."/>
            <person name="Kawai J."/>
            <person name="Kojima Y."/>
            <person name="Kondo S."/>
            <person name="Konno H."/>
            <person name="Kouda M."/>
            <person name="Koya S."/>
            <person name="Kurihara C."/>
            <person name="Matsuyama T."/>
            <person name="Miyazaki A."/>
            <person name="Murata M."/>
            <person name="Nakamura M."/>
            <person name="Nishi K."/>
            <person name="Nomura K."/>
            <person name="Numazaki R."/>
            <person name="Ohno M."/>
            <person name="Ohsato N."/>
            <person name="Okazaki Y."/>
            <person name="Saito R."/>
            <person name="Saitoh H."/>
            <person name="Sakai C."/>
            <person name="Sakai K."/>
            <person name="Sakazume N."/>
            <person name="Sano H."/>
            <person name="Sasaki D."/>
            <person name="Shibata K."/>
            <person name="Shinagawa A."/>
            <person name="Shiraki T."/>
            <person name="Sogabe Y."/>
            <person name="Tagami M."/>
            <person name="Tagawa A."/>
            <person name="Takahashi F."/>
            <person name="Takaku-Akahira S."/>
            <person name="Takeda Y."/>
            <person name="Tanaka T."/>
            <person name="Tomaru A."/>
            <person name="Toya T."/>
            <person name="Yasunishi A."/>
            <person name="Muramatsu M."/>
            <person name="Hayashizaki Y."/>
        </authorList>
    </citation>
    <scope>NUCLEOTIDE SEQUENCE</scope>
    <source>
        <strain evidence="1">C57BL/6J</strain>
        <tissue evidence="1">Thymus</tissue>
    </source>
</reference>
<reference evidence="1" key="1">
    <citation type="journal article" date="1999" name="Methods Enzymol.">
        <title>High-efficiency full-length cDNA cloning.</title>
        <authorList>
            <person name="Carninci P."/>
            <person name="Hayashizaki Y."/>
        </authorList>
    </citation>
    <scope>NUCLEOTIDE SEQUENCE</scope>
    <source>
        <strain evidence="1">C57BL/6J</strain>
        <tissue evidence="1">Thymus</tissue>
    </source>
</reference>
<dbReference type="AlphaFoldDB" id="Q8BYF5"/>
<reference evidence="1" key="7">
    <citation type="journal article" date="2005" name="Science">
        <title>The Transcriptional Landscape of the Mammalian Genome.</title>
        <authorList>
            <consortium name="The FANTOM Consortium"/>
            <consortium name="Riken Genome Exploration Research Group and Genome Science Group (Genome Network Project Core Group)"/>
        </authorList>
    </citation>
    <scope>NUCLEOTIDE SEQUENCE</scope>
    <source>
        <strain evidence="1">C57BL/6J</strain>
        <tissue evidence="1">Thymus</tissue>
    </source>
</reference>
<dbReference type="EMBL" id="AK039937">
    <property type="protein sequence ID" value="BAC30482.1"/>
    <property type="molecule type" value="mRNA"/>
</dbReference>
<gene>
    <name evidence="2" type="primary">Efr3a</name>
</gene>
<evidence type="ECO:0000313" key="2">
    <source>
        <dbReference type="MGI" id="MGI:1923990"/>
    </source>
</evidence>
<name>Q8BYF5_MOUSE</name>
<reference evidence="1" key="3">
    <citation type="journal article" date="2000" name="Genome Res.">
        <title>RIKEN integrated sequence analysis (RISA) system--384-format sequencing pipeline with 384 multicapillary sequencer.</title>
        <authorList>
            <person name="Shibata K."/>
            <person name="Itoh M."/>
            <person name="Aizawa K."/>
            <person name="Nagaoka S."/>
            <person name="Sasaki N."/>
            <person name="Carninci P."/>
            <person name="Konno H."/>
            <person name="Akiyama J."/>
            <person name="Nishi K."/>
            <person name="Kitsunai T."/>
            <person name="Tashiro H."/>
            <person name="Itoh M."/>
            <person name="Sumi N."/>
            <person name="Ishii Y."/>
            <person name="Nakamura S."/>
            <person name="Hazama M."/>
            <person name="Nishine T."/>
            <person name="Harada A."/>
            <person name="Yamamoto R."/>
            <person name="Matsumoto H."/>
            <person name="Sakaguchi S."/>
            <person name="Ikegami T."/>
            <person name="Kashiwagi K."/>
            <person name="Fujiwake S."/>
            <person name="Inoue K."/>
            <person name="Togawa Y."/>
            <person name="Izawa M."/>
            <person name="Ohara E."/>
            <person name="Watahiki M."/>
            <person name="Yoneda Y."/>
            <person name="Ishikawa T."/>
            <person name="Ozawa K."/>
            <person name="Tanaka T."/>
            <person name="Matsuura S."/>
            <person name="Kawai J."/>
            <person name="Okazaki Y."/>
            <person name="Muramatsu M."/>
            <person name="Inoue Y."/>
            <person name="Kira A."/>
            <person name="Hayashizaki Y."/>
        </authorList>
    </citation>
    <scope>NUCLEOTIDE SEQUENCE</scope>
    <source>
        <strain evidence="1">C57BL/6J</strain>
        <tissue evidence="1">Thymus</tissue>
    </source>
</reference>
<sequence>PPRRRRGADHGRWSLYPVGVRSLGNSSSAPTRRPWPGFRSHAAVGAARASPLSPGTAASAANSGRHAYPTVPIFWETKGEKDKGHQKMRLHMDCLDEVQNEGWVIIGVFETIHVVLALYH</sequence>
<reference evidence="1" key="2">
    <citation type="journal article" date="2000" name="Genome Res.">
        <title>Normalization and subtraction of cap-trapper-selected cDNAs to prepare full-length cDNA libraries for rapid discovery of new genes.</title>
        <authorList>
            <person name="Carninci P."/>
            <person name="Shibata Y."/>
            <person name="Hayatsu N."/>
            <person name="Sugahara Y."/>
            <person name="Shibata K."/>
            <person name="Itoh M."/>
            <person name="Konno H."/>
            <person name="Okazaki Y."/>
            <person name="Muramatsu M."/>
            <person name="Hayashizaki Y."/>
        </authorList>
    </citation>
    <scope>NUCLEOTIDE SEQUENCE</scope>
    <source>
        <strain evidence="1">C57BL/6J</strain>
        <tissue evidence="1">Thymus</tissue>
    </source>
</reference>
<evidence type="ECO:0000313" key="1">
    <source>
        <dbReference type="EMBL" id="BAC30482.1"/>
    </source>
</evidence>
<organism evidence="1">
    <name type="scientific">Mus musculus</name>
    <name type="common">Mouse</name>
    <dbReference type="NCBI Taxonomy" id="10090"/>
    <lineage>
        <taxon>Eukaryota</taxon>
        <taxon>Metazoa</taxon>
        <taxon>Chordata</taxon>
        <taxon>Craniata</taxon>
        <taxon>Vertebrata</taxon>
        <taxon>Euteleostomi</taxon>
        <taxon>Mammalia</taxon>
        <taxon>Eutheria</taxon>
        <taxon>Euarchontoglires</taxon>
        <taxon>Glires</taxon>
        <taxon>Rodentia</taxon>
        <taxon>Myomorpha</taxon>
        <taxon>Muroidea</taxon>
        <taxon>Muridae</taxon>
        <taxon>Murinae</taxon>
        <taxon>Mus</taxon>
        <taxon>Mus</taxon>
    </lineage>
</organism>
<dbReference type="MGI" id="MGI:1923990">
    <property type="gene designation" value="Efr3a"/>
</dbReference>
<reference evidence="1" key="4">
    <citation type="journal article" date="2001" name="Nature">
        <title>Functional annotation of a full-length mouse cDNA collection.</title>
        <authorList>
            <consortium name="The RIKEN Genome Exploration Research Group Phase II Team and the FANTOM Consortium"/>
        </authorList>
    </citation>
    <scope>NUCLEOTIDE SEQUENCE</scope>
    <source>
        <strain evidence="1">C57BL/6J</strain>
        <tissue evidence="1">Thymus</tissue>
    </source>
</reference>
<feature type="non-terminal residue" evidence="1">
    <location>
        <position position="1"/>
    </location>
</feature>
<reference evidence="1" key="8">
    <citation type="journal article" date="2005" name="Science">
        <title>Antisense Transcription in the Mammalian Transcriptome.</title>
        <authorList>
            <consortium name="RIKEN Genome Exploration Research Group and Genome Science Group (Genome Network Project Core Group) and the FANTOM Consortium"/>
        </authorList>
    </citation>
    <scope>NUCLEOTIDE SEQUENCE</scope>
    <source>
        <strain evidence="1">C57BL/6J</strain>
        <tissue evidence="1">Thymus</tissue>
    </source>
</reference>
<accession>Q8BYF5</accession>